<feature type="domain" description="C2H2-type" evidence="22">
    <location>
        <begin position="808"/>
        <end position="835"/>
    </location>
</feature>
<dbReference type="InterPro" id="IPR000068">
    <property type="entry name" value="GPCR_3_Ca_sens_rcpt-rel"/>
</dbReference>
<evidence type="ECO:0000313" key="23">
    <source>
        <dbReference type="Proteomes" id="UP000504627"/>
    </source>
</evidence>
<gene>
    <name evidence="24" type="primary">ZBTB48</name>
</gene>
<dbReference type="AlphaFoldDB" id="A0A6J2J5B7"/>
<dbReference type="GO" id="GO:0006357">
    <property type="term" value="P:regulation of transcription by RNA polymerase II"/>
    <property type="evidence" value="ECO:0007669"/>
    <property type="project" value="TreeGrafter"/>
</dbReference>
<dbReference type="SUPFAM" id="SSF53822">
    <property type="entry name" value="Periplasmic binding protein-like I"/>
    <property type="match status" value="1"/>
</dbReference>
<proteinExistence type="inferred from homology"/>
<dbReference type="Pfam" id="PF01094">
    <property type="entry name" value="ANF_receptor"/>
    <property type="match status" value="1"/>
</dbReference>
<feature type="signal peptide" evidence="21">
    <location>
        <begin position="1"/>
        <end position="19"/>
    </location>
</feature>
<dbReference type="Gene3D" id="3.30.160.60">
    <property type="entry name" value="Classic Zinc Finger"/>
    <property type="match status" value="9"/>
</dbReference>
<dbReference type="Gene3D" id="3.40.50.2300">
    <property type="match status" value="2"/>
</dbReference>
<dbReference type="InterPro" id="IPR011500">
    <property type="entry name" value="GPCR_3_9-Cys_dom"/>
</dbReference>
<dbReference type="GO" id="GO:0004930">
    <property type="term" value="F:G protein-coupled receptor activity"/>
    <property type="evidence" value="ECO:0007669"/>
    <property type="project" value="UniProtKB-KW"/>
</dbReference>
<evidence type="ECO:0000256" key="3">
    <source>
        <dbReference type="ARBA" id="ARBA00022475"/>
    </source>
</evidence>
<feature type="domain" description="C2H2-type" evidence="22">
    <location>
        <begin position="636"/>
        <end position="664"/>
    </location>
</feature>
<keyword evidence="14" id="KW-0675">Receptor</keyword>
<evidence type="ECO:0000256" key="11">
    <source>
        <dbReference type="ARBA" id="ARBA00023040"/>
    </source>
</evidence>
<dbReference type="Pfam" id="PF07562">
    <property type="entry name" value="NCD3G"/>
    <property type="match status" value="1"/>
</dbReference>
<evidence type="ECO:0000256" key="5">
    <source>
        <dbReference type="ARBA" id="ARBA00022723"/>
    </source>
</evidence>
<evidence type="ECO:0000256" key="1">
    <source>
        <dbReference type="ARBA" id="ARBA00004123"/>
    </source>
</evidence>
<evidence type="ECO:0000256" key="6">
    <source>
        <dbReference type="ARBA" id="ARBA00022729"/>
    </source>
</evidence>
<keyword evidence="13" id="KW-0472">Membrane</keyword>
<keyword evidence="9" id="KW-0862">Zinc</keyword>
<evidence type="ECO:0000256" key="14">
    <source>
        <dbReference type="ARBA" id="ARBA00023170"/>
    </source>
</evidence>
<dbReference type="SUPFAM" id="SSF57667">
    <property type="entry name" value="beta-beta-alpha zinc fingers"/>
    <property type="match status" value="6"/>
</dbReference>
<keyword evidence="23" id="KW-1185">Reference proteome</keyword>
<evidence type="ECO:0000256" key="9">
    <source>
        <dbReference type="ARBA" id="ARBA00022833"/>
    </source>
</evidence>
<dbReference type="FunFam" id="3.30.160.60:FF:001257">
    <property type="entry name" value="Zinc finger and BTB domain-containing 48"/>
    <property type="match status" value="1"/>
</dbReference>
<keyword evidence="8 19" id="KW-0863">Zinc-finger</keyword>
<accession>A0A6J2J5B7</accession>
<dbReference type="GO" id="GO:0005634">
    <property type="term" value="C:nucleus"/>
    <property type="evidence" value="ECO:0007669"/>
    <property type="project" value="UniProtKB-SubCell"/>
</dbReference>
<dbReference type="FunFam" id="3.30.160.60:FF:000100">
    <property type="entry name" value="Zinc finger 45-like"/>
    <property type="match status" value="1"/>
</dbReference>
<feature type="compositionally biased region" description="Basic and acidic residues" evidence="20">
    <location>
        <begin position="547"/>
        <end position="559"/>
    </location>
</feature>
<dbReference type="Gene3D" id="2.10.50.30">
    <property type="entry name" value="GPCR, family 3, nine cysteines domain"/>
    <property type="match status" value="1"/>
</dbReference>
<dbReference type="RefSeq" id="XP_027607231.2">
    <property type="nucleotide sequence ID" value="XM_027751430.2"/>
</dbReference>
<feature type="domain" description="C2H2-type" evidence="22">
    <location>
        <begin position="723"/>
        <end position="750"/>
    </location>
</feature>
<organism evidence="23 24">
    <name type="scientific">Pipra filicauda</name>
    <name type="common">Wire-tailed manakin</name>
    <dbReference type="NCBI Taxonomy" id="649802"/>
    <lineage>
        <taxon>Eukaryota</taxon>
        <taxon>Metazoa</taxon>
        <taxon>Chordata</taxon>
        <taxon>Craniata</taxon>
        <taxon>Vertebrata</taxon>
        <taxon>Euteleostomi</taxon>
        <taxon>Archelosauria</taxon>
        <taxon>Archosauria</taxon>
        <taxon>Dinosauria</taxon>
        <taxon>Saurischia</taxon>
        <taxon>Theropoda</taxon>
        <taxon>Coelurosauria</taxon>
        <taxon>Aves</taxon>
        <taxon>Neognathae</taxon>
        <taxon>Neoaves</taxon>
        <taxon>Telluraves</taxon>
        <taxon>Australaves</taxon>
        <taxon>Passeriformes</taxon>
        <taxon>Pipridae</taxon>
        <taxon>Pipra</taxon>
    </lineage>
</organism>
<dbReference type="CDD" id="cd06363">
    <property type="entry name" value="PBP1_taste_receptor"/>
    <property type="match status" value="1"/>
</dbReference>
<dbReference type="PROSITE" id="PS00028">
    <property type="entry name" value="ZINC_FINGER_C2H2_1"/>
    <property type="match status" value="8"/>
</dbReference>
<dbReference type="InterPro" id="IPR000337">
    <property type="entry name" value="GPCR_3"/>
</dbReference>
<keyword evidence="15" id="KW-0325">Glycoprotein</keyword>
<feature type="domain" description="C2H2-type" evidence="22">
    <location>
        <begin position="751"/>
        <end position="778"/>
    </location>
</feature>
<evidence type="ECO:0000256" key="4">
    <source>
        <dbReference type="ARBA" id="ARBA00022692"/>
    </source>
</evidence>
<protein>
    <submittedName>
        <fullName evidence="24">Telomere zinc finger-associated protein isoform X1</fullName>
    </submittedName>
</protein>
<dbReference type="GeneID" id="114003971"/>
<dbReference type="FunFam" id="3.30.160.60:FF:001113">
    <property type="entry name" value="Zinc finger and BTB domain containing 48"/>
    <property type="match status" value="1"/>
</dbReference>
<evidence type="ECO:0000256" key="16">
    <source>
        <dbReference type="ARBA" id="ARBA00023224"/>
    </source>
</evidence>
<keyword evidence="5" id="KW-0479">Metal-binding</keyword>
<evidence type="ECO:0000256" key="18">
    <source>
        <dbReference type="ARBA" id="ARBA00038492"/>
    </source>
</evidence>
<feature type="domain" description="C2H2-type" evidence="22">
    <location>
        <begin position="779"/>
        <end position="807"/>
    </location>
</feature>
<dbReference type="InterPro" id="IPR028082">
    <property type="entry name" value="Peripla_BP_I"/>
</dbReference>
<evidence type="ECO:0000313" key="24">
    <source>
        <dbReference type="RefSeq" id="XP_027607231.2"/>
    </source>
</evidence>
<dbReference type="FunFam" id="3.30.160.60:FF:001252">
    <property type="entry name" value="Zinc finger and BTB domain-containing 48"/>
    <property type="match status" value="1"/>
</dbReference>
<evidence type="ECO:0000256" key="2">
    <source>
        <dbReference type="ARBA" id="ARBA00004651"/>
    </source>
</evidence>
<dbReference type="SMART" id="SM00355">
    <property type="entry name" value="ZnF_C2H2"/>
    <property type="match status" value="10"/>
</dbReference>
<evidence type="ECO:0000256" key="20">
    <source>
        <dbReference type="SAM" id="MobiDB-lite"/>
    </source>
</evidence>
<feature type="region of interest" description="Disordered" evidence="20">
    <location>
        <begin position="547"/>
        <end position="576"/>
    </location>
</feature>
<evidence type="ECO:0000256" key="8">
    <source>
        <dbReference type="ARBA" id="ARBA00022771"/>
    </source>
</evidence>
<dbReference type="InParanoid" id="A0A6J2J5B7"/>
<evidence type="ECO:0000256" key="10">
    <source>
        <dbReference type="ARBA" id="ARBA00022989"/>
    </source>
</evidence>
<dbReference type="PANTHER" id="PTHR24390">
    <property type="entry name" value="ZINC FINGER PROTEIN"/>
    <property type="match status" value="1"/>
</dbReference>
<feature type="domain" description="C2H2-type" evidence="22">
    <location>
        <begin position="694"/>
        <end position="722"/>
    </location>
</feature>
<feature type="chain" id="PRO_5030157384" evidence="21">
    <location>
        <begin position="20"/>
        <end position="946"/>
    </location>
</feature>
<dbReference type="FunFam" id="2.10.50.30:FF:000004">
    <property type="entry name" value="Taste receptor type 1 member 3-like protein"/>
    <property type="match status" value="1"/>
</dbReference>
<evidence type="ECO:0000256" key="7">
    <source>
        <dbReference type="ARBA" id="ARBA00022737"/>
    </source>
</evidence>
<name>A0A6J2J5B7_9PASS</name>
<feature type="domain" description="C2H2-type" evidence="22">
    <location>
        <begin position="608"/>
        <end position="635"/>
    </location>
</feature>
<dbReference type="PROSITE" id="PS50157">
    <property type="entry name" value="ZINC_FINGER_C2H2_2"/>
    <property type="match status" value="10"/>
</dbReference>
<evidence type="ECO:0000256" key="15">
    <source>
        <dbReference type="ARBA" id="ARBA00023180"/>
    </source>
</evidence>
<keyword evidence="12" id="KW-0238">DNA-binding</keyword>
<dbReference type="GO" id="GO:0003700">
    <property type="term" value="F:DNA-binding transcription factor activity"/>
    <property type="evidence" value="ECO:0007669"/>
    <property type="project" value="TreeGrafter"/>
</dbReference>
<dbReference type="PANTHER" id="PTHR24390:SF159">
    <property type="entry name" value="GROWTH FACTOR INDEPENDENT 1 TRANSCRIPTIONAL REPRESSOR"/>
    <property type="match status" value="1"/>
</dbReference>
<dbReference type="FunFam" id="3.40.50.2300:FF:000016">
    <property type="entry name" value="Taste 1 receptor member 2"/>
    <property type="match status" value="1"/>
</dbReference>
<dbReference type="InterPro" id="IPR001828">
    <property type="entry name" value="ANF_lig-bd_rcpt"/>
</dbReference>
<sequence length="946" mass="105790">MLPPAPLRLCLCAAAAAAAATLSLPGDYRLAGLFPLHSAGPRTDASPLARGCDDNAVFKSHGYCLSQALRFTIEEINNSSTLLPNVTLGYDIHDTCSEPANLHATLSALIRKGRQDVQLLPTLQHYEPQAVAVIGPDSTQLALTTAAILGIFLVPEISYEASVETLSLKRLYPSFLRTIPSDRQQVKAIFLLLQHFGWTWVALLGSDNTYGRGGLDALQKLLTTSDVCVAYRGTIPINSDTSNPELHNMVRLLTDAKVNVTIIFSNSRSARPFFEVVVQRNITGMVWVGSEDWLLSQIIWQVPGIQTIGTVIGMTVEKPESVMLERFESWKMVEEGAAAKCASTAEAGGESGGSCTQHYTSCRSLTAAPNVFDAQASFNVYSAVYAVAHGLHNLLGCASGACSKGTIYPWQLLQQIRQVNFTLYKSRVSFDTSGDICKGYDIVMWNWSGSSWASDVIGTFHVNPDRLSIDPGKVLWHTKDSQAPTSVCSKACKPGEWRLQQTRHRCCFSCTACPLGTFLNRSGLPPGPGGGGGRRRAGGRRRRAILREKGAAEQKEPPRPGKGAGKQKRKHTGEKPFECSKCGKCYFRKENLMEHEARNCMNRSEQVFTCSACPEVFKRRMELRLHMVSHTGEMPYKCSSCSQQFMQKKDLQSHMIKLHGAPKPHACSTCSKCFLSRTELRLHEAFKHRGEKLFVCEECGHRASSRNGLQMHIKAKHRNERPYVCEFCHHAFTQKANLNMHLRTHTGEKPFQCHLCGKTFRTQASLDKHNRTHTGERPFSCEFCEQRFTEKGPLLRHIASRHQEGRPHFCHICGKTFKAVEQLRVHIRRHKGVRKFECTECGYKFTRQAHLRRHMEIHDRVENYNPRQRKLRNLIIEDEKDVMVVLQPPPELEVGSAEVIVESLAHRPLPEEVPAQRLCSDENFSTADVIEQSLIITTTIPEDCET</sequence>
<keyword evidence="3" id="KW-1003">Cell membrane</keyword>
<dbReference type="GO" id="GO:0005886">
    <property type="term" value="C:plasma membrane"/>
    <property type="evidence" value="ECO:0007669"/>
    <property type="project" value="UniProtKB-SubCell"/>
</dbReference>
<dbReference type="GO" id="GO:0000978">
    <property type="term" value="F:RNA polymerase II cis-regulatory region sequence-specific DNA binding"/>
    <property type="evidence" value="ECO:0007669"/>
    <property type="project" value="TreeGrafter"/>
</dbReference>
<evidence type="ECO:0000259" key="22">
    <source>
        <dbReference type="PROSITE" id="PS50157"/>
    </source>
</evidence>
<dbReference type="CTD" id="3104"/>
<keyword evidence="16" id="KW-0807">Transducer</keyword>
<comment type="subcellular location">
    <subcellularLocation>
        <location evidence="2">Cell membrane</location>
        <topology evidence="2">Multi-pass membrane protein</topology>
    </subcellularLocation>
    <subcellularLocation>
        <location evidence="1">Nucleus</location>
    </subcellularLocation>
</comment>
<dbReference type="InterPro" id="IPR036236">
    <property type="entry name" value="Znf_C2H2_sf"/>
</dbReference>
<keyword evidence="11" id="KW-0297">G-protein coupled receptor</keyword>
<keyword evidence="7" id="KW-0677">Repeat</keyword>
<dbReference type="PRINTS" id="PR00592">
    <property type="entry name" value="CASENSINGR"/>
</dbReference>
<dbReference type="PRINTS" id="PR00248">
    <property type="entry name" value="GPCRMGR"/>
</dbReference>
<dbReference type="GO" id="GO:0050909">
    <property type="term" value="P:sensory perception of taste"/>
    <property type="evidence" value="ECO:0007669"/>
    <property type="project" value="UniProtKB-ARBA"/>
</dbReference>
<dbReference type="GO" id="GO:0008270">
    <property type="term" value="F:zinc ion binding"/>
    <property type="evidence" value="ECO:0007669"/>
    <property type="project" value="UniProtKB-KW"/>
</dbReference>
<dbReference type="Proteomes" id="UP000504627">
    <property type="component" value="Unplaced"/>
</dbReference>
<feature type="domain" description="C2H2-type" evidence="22">
    <location>
        <begin position="836"/>
        <end position="863"/>
    </location>
</feature>
<evidence type="ECO:0000256" key="13">
    <source>
        <dbReference type="ARBA" id="ARBA00023136"/>
    </source>
</evidence>
<keyword evidence="17" id="KW-0539">Nucleus</keyword>
<evidence type="ECO:0000256" key="21">
    <source>
        <dbReference type="SAM" id="SignalP"/>
    </source>
</evidence>
<keyword evidence="4" id="KW-0812">Transmembrane</keyword>
<dbReference type="Pfam" id="PF00096">
    <property type="entry name" value="zf-C2H2"/>
    <property type="match status" value="6"/>
</dbReference>
<keyword evidence="10" id="KW-1133">Transmembrane helix</keyword>
<feature type="domain" description="C2H2-type" evidence="22">
    <location>
        <begin position="577"/>
        <end position="604"/>
    </location>
</feature>
<comment type="similarity">
    <text evidence="18">Belongs to the G-protein coupled receptor 3 family. TAS1R subfamily.</text>
</comment>
<evidence type="ECO:0000256" key="12">
    <source>
        <dbReference type="ARBA" id="ARBA00023125"/>
    </source>
</evidence>
<dbReference type="FunFam" id="3.30.160.60:FF:000809">
    <property type="entry name" value="Zinc finger and BTB domain-containing 48"/>
    <property type="match status" value="1"/>
</dbReference>
<keyword evidence="6 21" id="KW-0732">Signal</keyword>
<evidence type="ECO:0000256" key="17">
    <source>
        <dbReference type="ARBA" id="ARBA00023242"/>
    </source>
</evidence>
<reference evidence="24" key="1">
    <citation type="submission" date="2025-08" db="UniProtKB">
        <authorList>
            <consortium name="RefSeq"/>
        </authorList>
    </citation>
    <scope>IDENTIFICATION</scope>
    <source>
        <tissue evidence="24">Muscle</tissue>
    </source>
</reference>
<dbReference type="FunFam" id="3.30.160.60:FF:000145">
    <property type="entry name" value="Zinc finger protein 574"/>
    <property type="match status" value="1"/>
</dbReference>
<dbReference type="InterPro" id="IPR038550">
    <property type="entry name" value="GPCR_3_9-Cys_sf"/>
</dbReference>
<dbReference type="InterPro" id="IPR013087">
    <property type="entry name" value="Znf_C2H2_type"/>
</dbReference>
<evidence type="ECO:0000256" key="19">
    <source>
        <dbReference type="PROSITE-ProRule" id="PRU00042"/>
    </source>
</evidence>
<feature type="domain" description="C2H2-type" evidence="22">
    <location>
        <begin position="665"/>
        <end position="693"/>
    </location>
</feature>